<dbReference type="InterPro" id="IPR039254">
    <property type="entry name" value="Rds1"/>
</dbReference>
<dbReference type="EMBL" id="CP144541">
    <property type="protein sequence ID" value="WVW79587.1"/>
    <property type="molecule type" value="Genomic_DNA"/>
</dbReference>
<dbReference type="EMBL" id="KI894018">
    <property type="protein sequence ID" value="OCF28751.1"/>
    <property type="molecule type" value="Genomic_DNA"/>
</dbReference>
<dbReference type="Proteomes" id="UP000092730">
    <property type="component" value="Chromosome 1"/>
</dbReference>
<dbReference type="KEGG" id="kbi:30204639"/>
<dbReference type="OrthoDB" id="1001765at2759"/>
<keyword evidence="1" id="KW-0732">Signal</keyword>
<dbReference type="RefSeq" id="XP_019049821.1">
    <property type="nucleotide sequence ID" value="XM_019186943.1"/>
</dbReference>
<reference evidence="2" key="1">
    <citation type="submission" date="2013-07" db="EMBL/GenBank/DDBJ databases">
        <title>The Genome Sequence of Cryptococcus bestiolae CBS10118.</title>
        <authorList>
            <consortium name="The Broad Institute Genome Sequencing Platform"/>
            <person name="Cuomo C."/>
            <person name="Litvintseva A."/>
            <person name="Chen Y."/>
            <person name="Heitman J."/>
            <person name="Sun S."/>
            <person name="Springer D."/>
            <person name="Dromer F."/>
            <person name="Young S.K."/>
            <person name="Zeng Q."/>
            <person name="Gargeya S."/>
            <person name="Fitzgerald M."/>
            <person name="Abouelleil A."/>
            <person name="Alvarado L."/>
            <person name="Berlin A.M."/>
            <person name="Chapman S.B."/>
            <person name="Dewar J."/>
            <person name="Goldberg J."/>
            <person name="Griggs A."/>
            <person name="Gujja S."/>
            <person name="Hansen M."/>
            <person name="Howarth C."/>
            <person name="Imamovic A."/>
            <person name="Larimer J."/>
            <person name="McCowan C."/>
            <person name="Murphy C."/>
            <person name="Pearson M."/>
            <person name="Priest M."/>
            <person name="Roberts A."/>
            <person name="Saif S."/>
            <person name="Shea T."/>
            <person name="Sykes S."/>
            <person name="Wortman J."/>
            <person name="Nusbaum C."/>
            <person name="Birren B."/>
        </authorList>
    </citation>
    <scope>NUCLEOTIDE SEQUENCE [LARGE SCALE GENOMIC DNA]</scope>
    <source>
        <strain evidence="2">CBS 10118</strain>
    </source>
</reference>
<evidence type="ECO:0000256" key="1">
    <source>
        <dbReference type="SAM" id="SignalP"/>
    </source>
</evidence>
<dbReference type="SUPFAM" id="SSF47240">
    <property type="entry name" value="Ferritin-like"/>
    <property type="match status" value="1"/>
</dbReference>
<dbReference type="AlphaFoldDB" id="A0A1B9GCK9"/>
<feature type="chain" id="PRO_5042334991" description="Ferritin-like domain-containing protein" evidence="1">
    <location>
        <begin position="20"/>
        <end position="310"/>
    </location>
</feature>
<organism evidence="2">
    <name type="scientific">Kwoniella bestiolae CBS 10118</name>
    <dbReference type="NCBI Taxonomy" id="1296100"/>
    <lineage>
        <taxon>Eukaryota</taxon>
        <taxon>Fungi</taxon>
        <taxon>Dikarya</taxon>
        <taxon>Basidiomycota</taxon>
        <taxon>Agaricomycotina</taxon>
        <taxon>Tremellomycetes</taxon>
        <taxon>Tremellales</taxon>
        <taxon>Cryptococcaceae</taxon>
        <taxon>Kwoniella</taxon>
    </lineage>
</organism>
<accession>A0A1B9GCK9</accession>
<dbReference type="VEuPathDB" id="FungiDB:I302_00240"/>
<dbReference type="PANTHER" id="PTHR38705:SF1">
    <property type="entry name" value="PROTEIN RDS1"/>
    <property type="match status" value="1"/>
</dbReference>
<evidence type="ECO:0000313" key="3">
    <source>
        <dbReference type="EMBL" id="WVW79587.1"/>
    </source>
</evidence>
<reference evidence="3" key="2">
    <citation type="submission" date="2013-07" db="EMBL/GenBank/DDBJ databases">
        <authorList>
            <consortium name="The Broad Institute Genome Sequencing Platform"/>
            <person name="Cuomo C."/>
            <person name="Litvintseva A."/>
            <person name="Chen Y."/>
            <person name="Heitman J."/>
            <person name="Sun S."/>
            <person name="Springer D."/>
            <person name="Dromer F."/>
            <person name="Young S.K."/>
            <person name="Zeng Q."/>
            <person name="Gargeya S."/>
            <person name="Fitzgerald M."/>
            <person name="Abouelleil A."/>
            <person name="Alvarado L."/>
            <person name="Berlin A.M."/>
            <person name="Chapman S.B."/>
            <person name="Dewar J."/>
            <person name="Goldberg J."/>
            <person name="Griggs A."/>
            <person name="Gujja S."/>
            <person name="Hansen M."/>
            <person name="Howarth C."/>
            <person name="Imamovic A."/>
            <person name="Larimer J."/>
            <person name="McCowan C."/>
            <person name="Murphy C."/>
            <person name="Pearson M."/>
            <person name="Priest M."/>
            <person name="Roberts A."/>
            <person name="Saif S."/>
            <person name="Shea T."/>
            <person name="Sykes S."/>
            <person name="Wortman J."/>
            <person name="Nusbaum C."/>
            <person name="Birren B."/>
        </authorList>
    </citation>
    <scope>NUCLEOTIDE SEQUENCE</scope>
    <source>
        <strain evidence="3">CBS 10118</strain>
    </source>
</reference>
<dbReference type="STRING" id="1296100.A0A1B9GCK9"/>
<gene>
    <name evidence="2" type="ORF">I302_00240</name>
    <name evidence="3" type="ORF">I302_101556</name>
</gene>
<proteinExistence type="predicted"/>
<keyword evidence="4" id="KW-1185">Reference proteome</keyword>
<dbReference type="InterPro" id="IPR009078">
    <property type="entry name" value="Ferritin-like_SF"/>
</dbReference>
<dbReference type="Pfam" id="PF13668">
    <property type="entry name" value="Ferritin_2"/>
    <property type="match status" value="1"/>
</dbReference>
<reference evidence="3" key="4">
    <citation type="submission" date="2024-02" db="EMBL/GenBank/DDBJ databases">
        <title>Comparative genomics of Cryptococcus and Kwoniella reveals pathogenesis evolution and contrasting modes of karyotype evolution via chromosome fusion or intercentromeric recombination.</title>
        <authorList>
            <person name="Coelho M.A."/>
            <person name="David-Palma M."/>
            <person name="Shea T."/>
            <person name="Bowers K."/>
            <person name="McGinley-Smith S."/>
            <person name="Mohammad A.W."/>
            <person name="Gnirke A."/>
            <person name="Yurkov A.M."/>
            <person name="Nowrousian M."/>
            <person name="Sun S."/>
            <person name="Cuomo C.A."/>
            <person name="Heitman J."/>
        </authorList>
    </citation>
    <scope>NUCLEOTIDE SEQUENCE</scope>
    <source>
        <strain evidence="3">CBS 10118</strain>
    </source>
</reference>
<name>A0A1B9GCK9_9TREE</name>
<dbReference type="PANTHER" id="PTHR38705">
    <property type="entry name" value="PROTEIN RDS1"/>
    <property type="match status" value="1"/>
</dbReference>
<feature type="signal peptide" evidence="1">
    <location>
        <begin position="1"/>
        <end position="19"/>
    </location>
</feature>
<evidence type="ECO:0000313" key="4">
    <source>
        <dbReference type="Proteomes" id="UP000092730"/>
    </source>
</evidence>
<reference evidence="2" key="3">
    <citation type="submission" date="2014-01" db="EMBL/GenBank/DDBJ databases">
        <title>Evolution of pathogenesis and genome organization in the Tremellales.</title>
        <authorList>
            <person name="Cuomo C."/>
            <person name="Litvintseva A."/>
            <person name="Heitman J."/>
            <person name="Chen Y."/>
            <person name="Sun S."/>
            <person name="Springer D."/>
            <person name="Dromer F."/>
            <person name="Young S."/>
            <person name="Zeng Q."/>
            <person name="Chapman S."/>
            <person name="Gujja S."/>
            <person name="Saif S."/>
            <person name="Birren B."/>
        </authorList>
    </citation>
    <scope>NUCLEOTIDE SEQUENCE</scope>
    <source>
        <strain evidence="2">CBS 10118</strain>
    </source>
</reference>
<evidence type="ECO:0008006" key="5">
    <source>
        <dbReference type="Google" id="ProtNLM"/>
    </source>
</evidence>
<dbReference type="GeneID" id="30204639"/>
<evidence type="ECO:0000313" key="2">
    <source>
        <dbReference type="EMBL" id="OCF28751.1"/>
    </source>
</evidence>
<sequence length="310" mass="32650">MKSASIAAIAALGAASVSAVPSAYAEFKNALHRRADGPTDTQVLQYALTLENLEKRFYADALSQFDEAAFEAAGYPNWVRGRLSQIAGHESDHVSLLSTALGNDSVAECTYNFPYTDVKSFVGLATLLENVGVSAYAGAAQYITSKDYLTVAAVILSTEARHQAWESSAVGGSNPWGSAYDTPLDLNMVYTLASAFITSCPDSNAALPVKAYPTLTIGEGYAPGSSASFTFDDSHSATNYVIFYEGLGARAVQLDENDSATIPSELQGVVYALVSTSSDPKGVTTDNIVAGPAILNFPFDAWTENPAFAG</sequence>
<protein>
    <recommendedName>
        <fullName evidence="5">Ferritin-like domain-containing protein</fullName>
    </recommendedName>
</protein>